<comment type="similarity">
    <text evidence="1">Belongs to the GatC family.</text>
</comment>
<evidence type="ECO:0000256" key="1">
    <source>
        <dbReference type="HAMAP-Rule" id="MF_00122"/>
    </source>
</evidence>
<dbReference type="Pfam" id="PF02686">
    <property type="entry name" value="GatC"/>
    <property type="match status" value="1"/>
</dbReference>
<dbReference type="InterPro" id="IPR036113">
    <property type="entry name" value="Asp/Glu-ADT_sf_sub_c"/>
</dbReference>
<dbReference type="HAMAP" id="MF_00122">
    <property type="entry name" value="GatC"/>
    <property type="match status" value="1"/>
</dbReference>
<accession>A0A1F7US06</accession>
<comment type="function">
    <text evidence="1">Allows the formation of correctly charged Asn-tRNA(Asn) or Gln-tRNA(Gln) through the transamidation of misacylated Asp-tRNA(Asn) or Glu-tRNA(Gln) in organisms which lack either or both of asparaginyl-tRNA or glutaminyl-tRNA synthetases. The reaction takes place in the presence of glutamine and ATP through an activated phospho-Asp-tRNA(Asn) or phospho-Glu-tRNA(Gln).</text>
</comment>
<comment type="catalytic activity">
    <reaction evidence="1">
        <text>L-aspartyl-tRNA(Asn) + L-glutamine + ATP + H2O = L-asparaginyl-tRNA(Asn) + L-glutamate + ADP + phosphate + 2 H(+)</text>
        <dbReference type="Rhea" id="RHEA:14513"/>
        <dbReference type="Rhea" id="RHEA-COMP:9674"/>
        <dbReference type="Rhea" id="RHEA-COMP:9677"/>
        <dbReference type="ChEBI" id="CHEBI:15377"/>
        <dbReference type="ChEBI" id="CHEBI:15378"/>
        <dbReference type="ChEBI" id="CHEBI:29985"/>
        <dbReference type="ChEBI" id="CHEBI:30616"/>
        <dbReference type="ChEBI" id="CHEBI:43474"/>
        <dbReference type="ChEBI" id="CHEBI:58359"/>
        <dbReference type="ChEBI" id="CHEBI:78515"/>
        <dbReference type="ChEBI" id="CHEBI:78516"/>
        <dbReference type="ChEBI" id="CHEBI:456216"/>
    </reaction>
</comment>
<dbReference type="GO" id="GO:0006412">
    <property type="term" value="P:translation"/>
    <property type="evidence" value="ECO:0007669"/>
    <property type="project" value="UniProtKB-UniRule"/>
</dbReference>
<proteinExistence type="inferred from homology"/>
<dbReference type="GO" id="GO:0050566">
    <property type="term" value="F:asparaginyl-tRNA synthase (glutamine-hydrolyzing) activity"/>
    <property type="evidence" value="ECO:0007669"/>
    <property type="project" value="RHEA"/>
</dbReference>
<dbReference type="GO" id="GO:0005524">
    <property type="term" value="F:ATP binding"/>
    <property type="evidence" value="ECO:0007669"/>
    <property type="project" value="UniProtKB-KW"/>
</dbReference>
<dbReference type="SUPFAM" id="SSF141000">
    <property type="entry name" value="Glu-tRNAGln amidotransferase C subunit"/>
    <property type="match status" value="1"/>
</dbReference>
<dbReference type="GO" id="GO:0050567">
    <property type="term" value="F:glutaminyl-tRNA synthase (glutamine-hydrolyzing) activity"/>
    <property type="evidence" value="ECO:0007669"/>
    <property type="project" value="UniProtKB-UniRule"/>
</dbReference>
<dbReference type="EMBL" id="MGEJ01000010">
    <property type="protein sequence ID" value="OGL81083.1"/>
    <property type="molecule type" value="Genomic_DNA"/>
</dbReference>
<keyword evidence="1" id="KW-0547">Nucleotide-binding</keyword>
<keyword evidence="1" id="KW-0436">Ligase</keyword>
<dbReference type="InterPro" id="IPR003837">
    <property type="entry name" value="GatC"/>
</dbReference>
<comment type="subunit">
    <text evidence="1">Heterotrimer of A, B and C subunits.</text>
</comment>
<dbReference type="PANTHER" id="PTHR15004:SF0">
    <property type="entry name" value="GLUTAMYL-TRNA(GLN) AMIDOTRANSFERASE SUBUNIT C, MITOCHONDRIAL"/>
    <property type="match status" value="1"/>
</dbReference>
<reference evidence="2 3" key="1">
    <citation type="journal article" date="2016" name="Nat. Commun.">
        <title>Thousands of microbial genomes shed light on interconnected biogeochemical processes in an aquifer system.</title>
        <authorList>
            <person name="Anantharaman K."/>
            <person name="Brown C.T."/>
            <person name="Hug L.A."/>
            <person name="Sharon I."/>
            <person name="Castelle C.J."/>
            <person name="Probst A.J."/>
            <person name="Thomas B.C."/>
            <person name="Singh A."/>
            <person name="Wilkins M.J."/>
            <person name="Karaoz U."/>
            <person name="Brodie E.L."/>
            <person name="Williams K.H."/>
            <person name="Hubbard S.S."/>
            <person name="Banfield J.F."/>
        </authorList>
    </citation>
    <scope>NUCLEOTIDE SEQUENCE [LARGE SCALE GENOMIC DNA]</scope>
</reference>
<dbReference type="EC" id="6.3.5.-" evidence="1"/>
<gene>
    <name evidence="1" type="primary">gatC</name>
    <name evidence="2" type="ORF">A3B21_01650</name>
</gene>
<evidence type="ECO:0000313" key="2">
    <source>
        <dbReference type="EMBL" id="OGL81083.1"/>
    </source>
</evidence>
<organism evidence="2 3">
    <name type="scientific">Candidatus Uhrbacteria bacterium RIFCSPLOWO2_01_FULL_47_24</name>
    <dbReference type="NCBI Taxonomy" id="1802401"/>
    <lineage>
        <taxon>Bacteria</taxon>
        <taxon>Candidatus Uhriibacteriota</taxon>
    </lineage>
</organism>
<dbReference type="Gene3D" id="1.10.20.60">
    <property type="entry name" value="Glu-tRNAGln amidotransferase C subunit, N-terminal domain"/>
    <property type="match status" value="1"/>
</dbReference>
<evidence type="ECO:0000313" key="3">
    <source>
        <dbReference type="Proteomes" id="UP000176897"/>
    </source>
</evidence>
<comment type="catalytic activity">
    <reaction evidence="1">
        <text>L-glutamyl-tRNA(Gln) + L-glutamine + ATP + H2O = L-glutaminyl-tRNA(Gln) + L-glutamate + ADP + phosphate + H(+)</text>
        <dbReference type="Rhea" id="RHEA:17521"/>
        <dbReference type="Rhea" id="RHEA-COMP:9681"/>
        <dbReference type="Rhea" id="RHEA-COMP:9684"/>
        <dbReference type="ChEBI" id="CHEBI:15377"/>
        <dbReference type="ChEBI" id="CHEBI:15378"/>
        <dbReference type="ChEBI" id="CHEBI:29985"/>
        <dbReference type="ChEBI" id="CHEBI:30616"/>
        <dbReference type="ChEBI" id="CHEBI:43474"/>
        <dbReference type="ChEBI" id="CHEBI:58359"/>
        <dbReference type="ChEBI" id="CHEBI:78520"/>
        <dbReference type="ChEBI" id="CHEBI:78521"/>
        <dbReference type="ChEBI" id="CHEBI:456216"/>
    </reaction>
</comment>
<dbReference type="Proteomes" id="UP000176897">
    <property type="component" value="Unassembled WGS sequence"/>
</dbReference>
<dbReference type="PANTHER" id="PTHR15004">
    <property type="entry name" value="GLUTAMYL-TRNA(GLN) AMIDOTRANSFERASE SUBUNIT C, MITOCHONDRIAL"/>
    <property type="match status" value="1"/>
</dbReference>
<keyword evidence="1" id="KW-0648">Protein biosynthesis</keyword>
<dbReference type="NCBIfam" id="TIGR00135">
    <property type="entry name" value="gatC"/>
    <property type="match status" value="1"/>
</dbReference>
<protein>
    <recommendedName>
        <fullName evidence="1">Aspartyl/glutamyl-tRNA(Asn/Gln) amidotransferase subunit C</fullName>
        <shortName evidence="1">Asp/Glu-ADT subunit C</shortName>
        <ecNumber evidence="1">6.3.5.-</ecNumber>
    </recommendedName>
</protein>
<dbReference type="GO" id="GO:0070681">
    <property type="term" value="P:glutaminyl-tRNAGln biosynthesis via transamidation"/>
    <property type="evidence" value="ECO:0007669"/>
    <property type="project" value="TreeGrafter"/>
</dbReference>
<comment type="caution">
    <text evidence="2">The sequence shown here is derived from an EMBL/GenBank/DDBJ whole genome shotgun (WGS) entry which is preliminary data.</text>
</comment>
<dbReference type="STRING" id="1802401.A3B21_01650"/>
<keyword evidence="1" id="KW-0067">ATP-binding</keyword>
<dbReference type="AlphaFoldDB" id="A0A1F7US06"/>
<dbReference type="GO" id="GO:0006450">
    <property type="term" value="P:regulation of translational fidelity"/>
    <property type="evidence" value="ECO:0007669"/>
    <property type="project" value="InterPro"/>
</dbReference>
<sequence length="97" mass="11101">MALTKEEVLHIAKLARLELKDEEVEKFRTQLSQILEYVGQLQNVDTAGVEPISQITGLQNVMREDRVEGCDPDTRDLMLEQFPKRKGDLLETLGVFE</sequence>
<name>A0A1F7US06_9BACT</name>